<organism evidence="1 2">
    <name type="scientific">Reyranella soli</name>
    <dbReference type="NCBI Taxonomy" id="1230389"/>
    <lineage>
        <taxon>Bacteria</taxon>
        <taxon>Pseudomonadati</taxon>
        <taxon>Pseudomonadota</taxon>
        <taxon>Alphaproteobacteria</taxon>
        <taxon>Hyphomicrobiales</taxon>
        <taxon>Reyranellaceae</taxon>
        <taxon>Reyranella</taxon>
    </lineage>
</organism>
<dbReference type="Proteomes" id="UP000321058">
    <property type="component" value="Unassembled WGS sequence"/>
</dbReference>
<dbReference type="EMBL" id="BKAJ01000265">
    <property type="protein sequence ID" value="GEP61867.1"/>
    <property type="molecule type" value="Genomic_DNA"/>
</dbReference>
<dbReference type="AlphaFoldDB" id="A0A512NSE4"/>
<proteinExistence type="predicted"/>
<keyword evidence="2" id="KW-1185">Reference proteome</keyword>
<evidence type="ECO:0000313" key="1">
    <source>
        <dbReference type="EMBL" id="GEP61867.1"/>
    </source>
</evidence>
<sequence length="120" mass="13529">MTYEEYLKHADECERLAESPTLPSNRHSLLSAAEMWRRMAAHAKPHDGAGLHPVLGDPLSDTCEGELLAQIEKLGSAISRDMDALGRAKSMRASSHLWTRILLKITERRELRDRLPSPRC</sequence>
<gene>
    <name evidence="1" type="ORF">RSO01_90330</name>
</gene>
<reference evidence="1 2" key="1">
    <citation type="submission" date="2019-07" db="EMBL/GenBank/DDBJ databases">
        <title>Whole genome shotgun sequence of Reyranella soli NBRC 108950.</title>
        <authorList>
            <person name="Hosoyama A."/>
            <person name="Uohara A."/>
            <person name="Ohji S."/>
            <person name="Ichikawa N."/>
        </authorList>
    </citation>
    <scope>NUCLEOTIDE SEQUENCE [LARGE SCALE GENOMIC DNA]</scope>
    <source>
        <strain evidence="1 2">NBRC 108950</strain>
    </source>
</reference>
<accession>A0A512NSE4</accession>
<protein>
    <submittedName>
        <fullName evidence="1">Uncharacterized protein</fullName>
    </submittedName>
</protein>
<name>A0A512NSE4_9HYPH</name>
<evidence type="ECO:0000313" key="2">
    <source>
        <dbReference type="Proteomes" id="UP000321058"/>
    </source>
</evidence>
<comment type="caution">
    <text evidence="1">The sequence shown here is derived from an EMBL/GenBank/DDBJ whole genome shotgun (WGS) entry which is preliminary data.</text>
</comment>